<dbReference type="PROSITE" id="PS50822">
    <property type="entry name" value="PIWI"/>
    <property type="match status" value="1"/>
</dbReference>
<dbReference type="InterPro" id="IPR003100">
    <property type="entry name" value="PAZ_dom"/>
</dbReference>
<evidence type="ECO:0000313" key="4">
    <source>
        <dbReference type="Proteomes" id="UP000036681"/>
    </source>
</evidence>
<evidence type="ECO:0000259" key="3">
    <source>
        <dbReference type="PROSITE" id="PS50822"/>
    </source>
</evidence>
<accession>A0A0M3I8Y1</accession>
<dbReference type="SUPFAM" id="SSF53098">
    <property type="entry name" value="Ribonuclease H-like"/>
    <property type="match status" value="1"/>
</dbReference>
<dbReference type="InterPro" id="IPR036397">
    <property type="entry name" value="RNaseH_sf"/>
</dbReference>
<dbReference type="PROSITE" id="PS50821">
    <property type="entry name" value="PAZ"/>
    <property type="match status" value="1"/>
</dbReference>
<organism evidence="4 5">
    <name type="scientific">Ascaris lumbricoides</name>
    <name type="common">Giant roundworm</name>
    <dbReference type="NCBI Taxonomy" id="6252"/>
    <lineage>
        <taxon>Eukaryota</taxon>
        <taxon>Metazoa</taxon>
        <taxon>Ecdysozoa</taxon>
        <taxon>Nematoda</taxon>
        <taxon>Chromadorea</taxon>
        <taxon>Rhabditida</taxon>
        <taxon>Spirurina</taxon>
        <taxon>Ascaridomorpha</taxon>
        <taxon>Ascaridoidea</taxon>
        <taxon>Ascarididae</taxon>
        <taxon>Ascaris</taxon>
    </lineage>
</organism>
<evidence type="ECO:0000256" key="1">
    <source>
        <dbReference type="RuleBase" id="RU361178"/>
    </source>
</evidence>
<dbReference type="AlphaFoldDB" id="A0A0M3I8Y1"/>
<reference evidence="5" key="1">
    <citation type="submission" date="2016-05" db="UniProtKB">
        <authorList>
            <consortium name="WormBaseParasite"/>
        </authorList>
    </citation>
    <scope>IDENTIFICATION</scope>
</reference>
<dbReference type="SMART" id="SM00949">
    <property type="entry name" value="PAZ"/>
    <property type="match status" value="1"/>
</dbReference>
<dbReference type="Pfam" id="PF02171">
    <property type="entry name" value="Piwi"/>
    <property type="match status" value="1"/>
</dbReference>
<evidence type="ECO:0000259" key="2">
    <source>
        <dbReference type="PROSITE" id="PS50821"/>
    </source>
</evidence>
<dbReference type="InterPro" id="IPR036085">
    <property type="entry name" value="PAZ_dom_sf"/>
</dbReference>
<sequence length="912" mass="103400">MPIAVQDMPVRFAEKVSPGRRHAETVDLISNVWGVIPKKNVPIYRYDVRILEEFPPKASGDAPTKEVTKQCRDDFPSIERKNRCVAVFLRLLEREEAFFGKRESVVYDRASILYTLDRLQIENDETKTFIVTPNELPEGSVSTDCVRVLFNIKQCTEDFQLTTSDLKQGVSLEGERINRSLQQFFELLASQEAFFTEGRFVTYGTGQSFLFEPYDFGFRDQDMPPLPDGKYIGIGASKGVKLIEGPSGPGGIHAALVMDVKKAAFHIEQQSVAEKVAMIFNVDLSKMSVDPRQIPQLKKLLKGLYVRCEYGKQRVFMITNIATQNALQMRFRCDDMMVTVADYFASKYDIRLKYPQLPLVIERRPSGESYYPMEKLIVCENQRVTQTQQSSAQVQAMIKACATLPIHRIRQTTAMTRAMKLDGTELNRWMREYSVNVTKNLTLKGRVLPPPRIEYGRNERTIVNPERTSWLANRNHYLLPAKCEKWHVVALVGPSERFFSNDKLRAYVRAFMNQCRNRGMQMADPMVVDYVRGAREQEVDVRMQKAKQMGATFVHFVTSDMLKFHGHIKLVEMQLQIVTQDLTTRTASQAPQKWQTLDNIVNKTNLKLGGINFGLILENEIFLRFSAQKWLMNEGRLVVGIDVAHPPLAAVRGIDRTKVPSVVGYSSNCKKFPLEFIGGYRYATANMEELTDNSIRDVIVDSIRKFQVNRGKLPDHLFILRDGISEGQYKYVVVSEVEGVKKACGLVGGIGYRPNITYIVATKLHNMRLFKKNINQQDKATGQNIKPGTVVDKHIVNPVLNEFYLNSHSAFQGTAKTPRYTILFDTAKVPSDEIQAIVYALAYNHQIVNAAISLPAPIVIAARMASRGRSNYAVQFGEGSDSTEGGRERNIAELNANMGYMDKPLSDCRFNA</sequence>
<name>A0A0M3I8Y1_ASCLU</name>
<dbReference type="WBParaSite" id="ALUE_0001385501-mRNA-1">
    <property type="protein sequence ID" value="ALUE_0001385501-mRNA-1"/>
    <property type="gene ID" value="ALUE_0001385501"/>
</dbReference>
<dbReference type="SUPFAM" id="SSF101690">
    <property type="entry name" value="PAZ domain"/>
    <property type="match status" value="1"/>
</dbReference>
<dbReference type="GO" id="GO:0003723">
    <property type="term" value="F:RNA binding"/>
    <property type="evidence" value="ECO:0007669"/>
    <property type="project" value="InterPro"/>
</dbReference>
<dbReference type="InterPro" id="IPR012337">
    <property type="entry name" value="RNaseH-like_sf"/>
</dbReference>
<dbReference type="Proteomes" id="UP000036681">
    <property type="component" value="Unplaced"/>
</dbReference>
<dbReference type="SMART" id="SM00950">
    <property type="entry name" value="Piwi"/>
    <property type="match status" value="1"/>
</dbReference>
<dbReference type="Pfam" id="PF02170">
    <property type="entry name" value="PAZ"/>
    <property type="match status" value="1"/>
</dbReference>
<dbReference type="PANTHER" id="PTHR22891">
    <property type="entry name" value="EUKARYOTIC TRANSLATION INITIATION FACTOR 2C"/>
    <property type="match status" value="1"/>
</dbReference>
<feature type="domain" description="PAZ" evidence="2">
    <location>
        <begin position="271"/>
        <end position="380"/>
    </location>
</feature>
<feature type="domain" description="Piwi" evidence="3">
    <location>
        <begin position="573"/>
        <end position="873"/>
    </location>
</feature>
<dbReference type="CDD" id="cd02846">
    <property type="entry name" value="PAZ_argonaute_like"/>
    <property type="match status" value="1"/>
</dbReference>
<keyword evidence="4" id="KW-1185">Reference proteome</keyword>
<comment type="similarity">
    <text evidence="1">Belongs to the argonaute family.</text>
</comment>
<dbReference type="Gene3D" id="3.30.420.10">
    <property type="entry name" value="Ribonuclease H-like superfamily/Ribonuclease H"/>
    <property type="match status" value="1"/>
</dbReference>
<evidence type="ECO:0000313" key="5">
    <source>
        <dbReference type="WBParaSite" id="ALUE_0001385501-mRNA-1"/>
    </source>
</evidence>
<dbReference type="InterPro" id="IPR003165">
    <property type="entry name" value="Piwi"/>
</dbReference>
<protein>
    <submittedName>
        <fullName evidence="5">Piwi domain-containing protein</fullName>
    </submittedName>
</protein>
<dbReference type="Gene3D" id="3.40.50.2300">
    <property type="match status" value="1"/>
</dbReference>
<proteinExistence type="inferred from homology"/>
<dbReference type="Gene3D" id="2.170.260.10">
    <property type="entry name" value="paz domain"/>
    <property type="match status" value="1"/>
</dbReference>